<keyword evidence="3" id="KW-1185">Reference proteome</keyword>
<evidence type="ECO:0000256" key="1">
    <source>
        <dbReference type="SAM" id="SignalP"/>
    </source>
</evidence>
<evidence type="ECO:0000313" key="3">
    <source>
        <dbReference type="Proteomes" id="UP001143480"/>
    </source>
</evidence>
<evidence type="ECO:0000313" key="2">
    <source>
        <dbReference type="EMBL" id="GLL03170.1"/>
    </source>
</evidence>
<comment type="caution">
    <text evidence="2">The sequence shown here is derived from an EMBL/GenBank/DDBJ whole genome shotgun (WGS) entry which is preliminary data.</text>
</comment>
<dbReference type="PROSITE" id="PS51257">
    <property type="entry name" value="PROKAR_LIPOPROTEIN"/>
    <property type="match status" value="1"/>
</dbReference>
<evidence type="ECO:0008006" key="4">
    <source>
        <dbReference type="Google" id="ProtNLM"/>
    </source>
</evidence>
<keyword evidence="1" id="KW-0732">Signal</keyword>
<feature type="chain" id="PRO_5040905556" description="PknH-like protein" evidence="1">
    <location>
        <begin position="25"/>
        <end position="243"/>
    </location>
</feature>
<organism evidence="2 3">
    <name type="scientific">Dactylosporangium matsuzakiense</name>
    <dbReference type="NCBI Taxonomy" id="53360"/>
    <lineage>
        <taxon>Bacteria</taxon>
        <taxon>Bacillati</taxon>
        <taxon>Actinomycetota</taxon>
        <taxon>Actinomycetes</taxon>
        <taxon>Micromonosporales</taxon>
        <taxon>Micromonosporaceae</taxon>
        <taxon>Dactylosporangium</taxon>
    </lineage>
</organism>
<gene>
    <name evidence="2" type="ORF">GCM10017581_049130</name>
</gene>
<dbReference type="AlphaFoldDB" id="A0A9W6KMZ9"/>
<reference evidence="2" key="2">
    <citation type="submission" date="2023-01" db="EMBL/GenBank/DDBJ databases">
        <authorList>
            <person name="Sun Q."/>
            <person name="Evtushenko L."/>
        </authorList>
    </citation>
    <scope>NUCLEOTIDE SEQUENCE</scope>
    <source>
        <strain evidence="2">VKM Ac-1321</strain>
    </source>
</reference>
<protein>
    <recommendedName>
        <fullName evidence="4">PknH-like protein</fullName>
    </recommendedName>
</protein>
<proteinExistence type="predicted"/>
<reference evidence="2" key="1">
    <citation type="journal article" date="2014" name="Int. J. Syst. Evol. Microbiol.">
        <title>Complete genome sequence of Corynebacterium casei LMG S-19264T (=DSM 44701T), isolated from a smear-ripened cheese.</title>
        <authorList>
            <consortium name="US DOE Joint Genome Institute (JGI-PGF)"/>
            <person name="Walter F."/>
            <person name="Albersmeier A."/>
            <person name="Kalinowski J."/>
            <person name="Ruckert C."/>
        </authorList>
    </citation>
    <scope>NUCLEOTIDE SEQUENCE</scope>
    <source>
        <strain evidence="2">VKM Ac-1321</strain>
    </source>
</reference>
<dbReference type="EMBL" id="BSFP01000030">
    <property type="protein sequence ID" value="GLL03170.1"/>
    <property type="molecule type" value="Genomic_DNA"/>
</dbReference>
<feature type="signal peptide" evidence="1">
    <location>
        <begin position="1"/>
        <end position="24"/>
    </location>
</feature>
<dbReference type="RefSeq" id="WP_261964854.1">
    <property type="nucleotide sequence ID" value="NZ_BAAAXA010000001.1"/>
</dbReference>
<sequence length="243" mass="24239">MTRTNGVALLLLGTLALTGCSAHANAETTVRLTGLARLAAVSESGAPVMVAPRAGATTDDLRAALLSDADIPGGGFTPVAVATSHNGKVSIGGGSFPGCPALEPMTTDQTVSAAVTYAKGAMGPYLTDAVVRFPAGQATEALKALRSTTTDCKSFEQQLAGITVRFTLAATSLPAGLGDETVGLRMTGTTDIGVSVTADIVAARRGDYVLWLNDTAIGTDSAGLAASLAPAAAKRCTASLPGC</sequence>
<name>A0A9W6KMZ9_9ACTN</name>
<dbReference type="Proteomes" id="UP001143480">
    <property type="component" value="Unassembled WGS sequence"/>
</dbReference>
<accession>A0A9W6KMZ9</accession>